<dbReference type="EMBL" id="FOBF01000026">
    <property type="protein sequence ID" value="SEN39661.1"/>
    <property type="molecule type" value="Genomic_DNA"/>
</dbReference>
<sequence length="273" mass="28710">MWPPAGRKGTGESTQPMPVVQGSAPPPAPPSRPRPPAPQHAAHGRPPGLPQPAAAPWPQGPQEPLGAAGEPSAPTPSPEQAAPRTAPAPPRRGRTLLVAAGAVLCVAAAVGARTYDGYLFYDKATSKETRETVVAAGQAGKAYGIEWKATVAPMKAPPGNHHGPDVAWMQVDISEKVLDEGSATMIAKPGDLRLEDRAGRAWVVEVADGDRPLDRMEVGKEYPLQGVAVVPAAVAGEVELSFRPSTYRSDASTDDLFKRGTAKPDVEVLRFRR</sequence>
<evidence type="ECO:0000256" key="1">
    <source>
        <dbReference type="SAM" id="MobiDB-lite"/>
    </source>
</evidence>
<proteinExistence type="predicted"/>
<accession>A0A1H8G6B2</accession>
<evidence type="ECO:0008006" key="4">
    <source>
        <dbReference type="Google" id="ProtNLM"/>
    </source>
</evidence>
<dbReference type="Proteomes" id="UP000198953">
    <property type="component" value="Unassembled WGS sequence"/>
</dbReference>
<keyword evidence="3" id="KW-1185">Reference proteome</keyword>
<dbReference type="STRING" id="46177.SAMN05660976_07446"/>
<feature type="compositionally biased region" description="Pro residues" evidence="1">
    <location>
        <begin position="24"/>
        <end position="38"/>
    </location>
</feature>
<gene>
    <name evidence="2" type="ORF">SAMN05660976_07446</name>
</gene>
<evidence type="ECO:0000313" key="3">
    <source>
        <dbReference type="Proteomes" id="UP000198953"/>
    </source>
</evidence>
<organism evidence="2 3">
    <name type="scientific">Nonomuraea pusilla</name>
    <dbReference type="NCBI Taxonomy" id="46177"/>
    <lineage>
        <taxon>Bacteria</taxon>
        <taxon>Bacillati</taxon>
        <taxon>Actinomycetota</taxon>
        <taxon>Actinomycetes</taxon>
        <taxon>Streptosporangiales</taxon>
        <taxon>Streptosporangiaceae</taxon>
        <taxon>Nonomuraea</taxon>
    </lineage>
</organism>
<dbReference type="AlphaFoldDB" id="A0A1H8G6B2"/>
<evidence type="ECO:0000313" key="2">
    <source>
        <dbReference type="EMBL" id="SEN39661.1"/>
    </source>
</evidence>
<feature type="region of interest" description="Disordered" evidence="1">
    <location>
        <begin position="1"/>
        <end position="90"/>
    </location>
</feature>
<feature type="compositionally biased region" description="Pro residues" evidence="1">
    <location>
        <begin position="47"/>
        <end position="61"/>
    </location>
</feature>
<name>A0A1H8G6B2_9ACTN</name>
<protein>
    <recommendedName>
        <fullName evidence="4">DUF4352 domain-containing protein</fullName>
    </recommendedName>
</protein>
<reference evidence="2 3" key="1">
    <citation type="submission" date="2016-10" db="EMBL/GenBank/DDBJ databases">
        <authorList>
            <person name="de Groot N.N."/>
        </authorList>
    </citation>
    <scope>NUCLEOTIDE SEQUENCE [LARGE SCALE GENOMIC DNA]</scope>
    <source>
        <strain evidence="2 3">DSM 43357</strain>
    </source>
</reference>